<name>A0A9Q4KU42_9EURY</name>
<evidence type="ECO:0000313" key="2">
    <source>
        <dbReference type="Proteomes" id="UP001143747"/>
    </source>
</evidence>
<comment type="caution">
    <text evidence="1">The sequence shown here is derived from an EMBL/GenBank/DDBJ whole genome shotgun (WGS) entry which is preliminary data.</text>
</comment>
<dbReference type="EMBL" id="JAKELO010000002">
    <property type="protein sequence ID" value="MDE4908062.1"/>
    <property type="molecule type" value="Genomic_DNA"/>
</dbReference>
<organism evidence="1 2">
    <name type="scientific">Methanogenium marinum</name>
    <dbReference type="NCBI Taxonomy" id="348610"/>
    <lineage>
        <taxon>Archaea</taxon>
        <taxon>Methanobacteriati</taxon>
        <taxon>Methanobacteriota</taxon>
        <taxon>Stenosarchaea group</taxon>
        <taxon>Methanomicrobia</taxon>
        <taxon>Methanomicrobiales</taxon>
        <taxon>Methanomicrobiaceae</taxon>
        <taxon>Methanogenium</taxon>
    </lineage>
</organism>
<protein>
    <submittedName>
        <fullName evidence="1">Uncharacterized protein</fullName>
    </submittedName>
</protein>
<accession>A0A9Q4KU42</accession>
<evidence type="ECO:0000313" key="1">
    <source>
        <dbReference type="EMBL" id="MDE4908062.1"/>
    </source>
</evidence>
<dbReference type="Proteomes" id="UP001143747">
    <property type="component" value="Unassembled WGS sequence"/>
</dbReference>
<sequence length="62" mass="7206">MSEYPDNSPLFENGNTPSLFTYFTKNTVKTRGVKFLFDRHIPLRNPYTISDPGEISHECRII</sequence>
<proteinExistence type="predicted"/>
<reference evidence="1" key="1">
    <citation type="submission" date="2022-01" db="EMBL/GenBank/DDBJ databases">
        <title>Draft genome of Methanogenium marinum DSM 15558.</title>
        <authorList>
            <person name="Chen S.-C."/>
            <person name="You Y.-T."/>
        </authorList>
    </citation>
    <scope>NUCLEOTIDE SEQUENCE</scope>
    <source>
        <strain evidence="1">DSM 15558</strain>
    </source>
</reference>
<keyword evidence="2" id="KW-1185">Reference proteome</keyword>
<dbReference type="RefSeq" id="WP_274924700.1">
    <property type="nucleotide sequence ID" value="NZ_JAKELO010000002.1"/>
</dbReference>
<dbReference type="AlphaFoldDB" id="A0A9Q4KU42"/>
<gene>
    <name evidence="1" type="ORF">L0665_05490</name>
</gene>